<dbReference type="GO" id="GO:0009847">
    <property type="term" value="P:spore germination"/>
    <property type="evidence" value="ECO:0007669"/>
    <property type="project" value="InterPro"/>
</dbReference>
<dbReference type="Pfam" id="PF03845">
    <property type="entry name" value="Spore_permease"/>
    <property type="match status" value="1"/>
</dbReference>
<protein>
    <submittedName>
        <fullName evidence="9">Spore gernimation protein</fullName>
    </submittedName>
</protein>
<sequence>MAGKLRPFHIAVLMHMTQSGIVIFILPRNLADYFGTNGWLFLVPCIVVSTFNIYLISLVFRLGQGRSVFEIMEQSIPRLALYPFYCGLASVWLVFGCMIGKKYVLIFQMLSFPTTNPMVFKLAVDVLAFLMITKGIYSISKAATLFFWLSAWMYLLMLWFFPAFRWERMTPFILKGGHDQFKGGLEIYSAYLGYELSILLFPYMDKNKKAMAGVHAGNLYLSLLYLSLAIICFGFFSLGQLKKLLYPLLDLLAYIQFPFIERLENLLYGLFLFPVLVTVVMYWWAAQESVRRMLPKLKSSLLTFLLTGISYGISFVPKTLDEVGVWITNLGYAVTGTAFGFPILLLLLLLIQRKGGGVRA</sequence>
<keyword evidence="4" id="KW-0309">Germination</keyword>
<feature type="transmembrane region" description="Helical" evidence="8">
    <location>
        <begin position="145"/>
        <end position="164"/>
    </location>
</feature>
<evidence type="ECO:0000256" key="5">
    <source>
        <dbReference type="ARBA" id="ARBA00022692"/>
    </source>
</evidence>
<dbReference type="PANTHER" id="PTHR34975:SF2">
    <property type="entry name" value="SPORE GERMINATION PROTEIN A2"/>
    <property type="match status" value="1"/>
</dbReference>
<proteinExistence type="inferred from homology"/>
<dbReference type="KEGG" id="pbd:PBOR_29440"/>
<evidence type="ECO:0000313" key="10">
    <source>
        <dbReference type="Proteomes" id="UP000029518"/>
    </source>
</evidence>
<feature type="transmembrane region" description="Helical" evidence="8">
    <location>
        <begin position="297"/>
        <end position="317"/>
    </location>
</feature>
<gene>
    <name evidence="9" type="ORF">PBOR_29440</name>
</gene>
<evidence type="ECO:0000256" key="6">
    <source>
        <dbReference type="ARBA" id="ARBA00022989"/>
    </source>
</evidence>
<feature type="transmembrane region" description="Helical" evidence="8">
    <location>
        <begin position="266"/>
        <end position="285"/>
    </location>
</feature>
<keyword evidence="3" id="KW-0813">Transport</keyword>
<keyword evidence="6 8" id="KW-1133">Transmembrane helix</keyword>
<dbReference type="HOGENOM" id="CLU_771263_0_0_9"/>
<dbReference type="AlphaFoldDB" id="A0A089LI99"/>
<reference evidence="9" key="1">
    <citation type="submission" date="2014-08" db="EMBL/GenBank/DDBJ databases">
        <title>Comparative genomics of the Paenibacillus odorifer group.</title>
        <authorList>
            <person name="den Bakker H.C."/>
            <person name="Tsai Y.-C.Y.-C."/>
            <person name="Martin N."/>
            <person name="Korlach J."/>
            <person name="Wiedmann M."/>
        </authorList>
    </citation>
    <scope>NUCLEOTIDE SEQUENCE [LARGE SCALE GENOMIC DNA]</scope>
    <source>
        <strain evidence="9">DSM 13188</strain>
    </source>
</reference>
<name>A0A089LI99_PAEBO</name>
<feature type="transmembrane region" description="Helical" evidence="8">
    <location>
        <begin position="185"/>
        <end position="204"/>
    </location>
</feature>
<comment type="subcellular location">
    <subcellularLocation>
        <location evidence="1">Membrane</location>
        <topology evidence="1">Multi-pass membrane protein</topology>
    </subcellularLocation>
</comment>
<feature type="transmembrane region" description="Helical" evidence="8">
    <location>
        <begin position="119"/>
        <end position="139"/>
    </location>
</feature>
<feature type="transmembrane region" description="Helical" evidence="8">
    <location>
        <begin position="80"/>
        <end position="99"/>
    </location>
</feature>
<dbReference type="Proteomes" id="UP000029518">
    <property type="component" value="Chromosome"/>
</dbReference>
<feature type="transmembrane region" description="Helical" evidence="8">
    <location>
        <begin position="219"/>
        <end position="237"/>
    </location>
</feature>
<dbReference type="OrthoDB" id="2957438at2"/>
<feature type="transmembrane region" description="Helical" evidence="8">
    <location>
        <begin position="6"/>
        <end position="26"/>
    </location>
</feature>
<keyword evidence="10" id="KW-1185">Reference proteome</keyword>
<feature type="transmembrane region" description="Helical" evidence="8">
    <location>
        <begin position="329"/>
        <end position="351"/>
    </location>
</feature>
<dbReference type="PANTHER" id="PTHR34975">
    <property type="entry name" value="SPORE GERMINATION PROTEIN A2"/>
    <property type="match status" value="1"/>
</dbReference>
<feature type="transmembrane region" description="Helical" evidence="8">
    <location>
        <begin position="38"/>
        <end position="60"/>
    </location>
</feature>
<keyword evidence="5 8" id="KW-0812">Transmembrane</keyword>
<evidence type="ECO:0000256" key="1">
    <source>
        <dbReference type="ARBA" id="ARBA00004141"/>
    </source>
</evidence>
<evidence type="ECO:0000256" key="4">
    <source>
        <dbReference type="ARBA" id="ARBA00022544"/>
    </source>
</evidence>
<accession>A0A089LI99</accession>
<evidence type="ECO:0000256" key="2">
    <source>
        <dbReference type="ARBA" id="ARBA00007998"/>
    </source>
</evidence>
<evidence type="ECO:0000256" key="7">
    <source>
        <dbReference type="ARBA" id="ARBA00023136"/>
    </source>
</evidence>
<dbReference type="EMBL" id="CP009285">
    <property type="protein sequence ID" value="AIQ60607.1"/>
    <property type="molecule type" value="Genomic_DNA"/>
</dbReference>
<comment type="similarity">
    <text evidence="2">Belongs to the amino acid-polyamine-organocation (APC) superfamily. Spore germination protein (SGP) (TC 2.A.3.9) family.</text>
</comment>
<dbReference type="InterPro" id="IPR004761">
    <property type="entry name" value="Spore_GerAB"/>
</dbReference>
<dbReference type="RefSeq" id="WP_042217183.1">
    <property type="nucleotide sequence ID" value="NZ_CP009285.1"/>
</dbReference>
<evidence type="ECO:0000256" key="3">
    <source>
        <dbReference type="ARBA" id="ARBA00022448"/>
    </source>
</evidence>
<evidence type="ECO:0000256" key="8">
    <source>
        <dbReference type="SAM" id="Phobius"/>
    </source>
</evidence>
<evidence type="ECO:0000313" key="9">
    <source>
        <dbReference type="EMBL" id="AIQ60607.1"/>
    </source>
</evidence>
<keyword evidence="7 8" id="KW-0472">Membrane</keyword>
<organism evidence="9 10">
    <name type="scientific">Paenibacillus borealis</name>
    <dbReference type="NCBI Taxonomy" id="160799"/>
    <lineage>
        <taxon>Bacteria</taxon>
        <taxon>Bacillati</taxon>
        <taxon>Bacillota</taxon>
        <taxon>Bacilli</taxon>
        <taxon>Bacillales</taxon>
        <taxon>Paenibacillaceae</taxon>
        <taxon>Paenibacillus</taxon>
    </lineage>
</organism>
<dbReference type="GO" id="GO:0016020">
    <property type="term" value="C:membrane"/>
    <property type="evidence" value="ECO:0007669"/>
    <property type="project" value="UniProtKB-SubCell"/>
</dbReference>